<keyword evidence="6" id="KW-0680">Restriction system</keyword>
<evidence type="ECO:0000259" key="8">
    <source>
        <dbReference type="Pfam" id="PF02384"/>
    </source>
</evidence>
<dbReference type="SUPFAM" id="SSF53335">
    <property type="entry name" value="S-adenosyl-L-methionine-dependent methyltransferases"/>
    <property type="match status" value="1"/>
</dbReference>
<dbReference type="Proteomes" id="UP000319040">
    <property type="component" value="Unassembled WGS sequence"/>
</dbReference>
<comment type="similarity">
    <text evidence="1">Belongs to the N(4)/N(6)-methyltransferase family.</text>
</comment>
<gene>
    <name evidence="10" type="ORF">SAMN06265379_101712</name>
</gene>
<comment type="catalytic activity">
    <reaction evidence="7">
        <text>a 2'-deoxyadenosine in DNA + S-adenosyl-L-methionine = an N(6)-methyl-2'-deoxyadenosine in DNA + S-adenosyl-L-homocysteine + H(+)</text>
        <dbReference type="Rhea" id="RHEA:15197"/>
        <dbReference type="Rhea" id="RHEA-COMP:12418"/>
        <dbReference type="Rhea" id="RHEA-COMP:12419"/>
        <dbReference type="ChEBI" id="CHEBI:15378"/>
        <dbReference type="ChEBI" id="CHEBI:57856"/>
        <dbReference type="ChEBI" id="CHEBI:59789"/>
        <dbReference type="ChEBI" id="CHEBI:90615"/>
        <dbReference type="ChEBI" id="CHEBI:90616"/>
        <dbReference type="EC" id="2.1.1.72"/>
    </reaction>
</comment>
<dbReference type="PANTHER" id="PTHR42933:SF3">
    <property type="entry name" value="TYPE I RESTRICTION ENZYME MJAVIII METHYLASE SUBUNIT"/>
    <property type="match status" value="1"/>
</dbReference>
<name>A0A521B537_SACCC</name>
<keyword evidence="11" id="KW-1185">Reference proteome</keyword>
<evidence type="ECO:0000256" key="3">
    <source>
        <dbReference type="ARBA" id="ARBA00022603"/>
    </source>
</evidence>
<dbReference type="RefSeq" id="WP_221929344.1">
    <property type="nucleotide sequence ID" value="NZ_FXTB01000001.1"/>
</dbReference>
<feature type="domain" description="DNA methylase adenine-specific" evidence="8">
    <location>
        <begin position="173"/>
        <end position="247"/>
    </location>
</feature>
<evidence type="ECO:0000256" key="2">
    <source>
        <dbReference type="ARBA" id="ARBA00011900"/>
    </source>
</evidence>
<dbReference type="Gene3D" id="3.40.50.150">
    <property type="entry name" value="Vaccinia Virus protein VP39"/>
    <property type="match status" value="1"/>
</dbReference>
<evidence type="ECO:0000256" key="1">
    <source>
        <dbReference type="ARBA" id="ARBA00006594"/>
    </source>
</evidence>
<dbReference type="AlphaFoldDB" id="A0A521B537"/>
<evidence type="ECO:0000256" key="7">
    <source>
        <dbReference type="ARBA" id="ARBA00047942"/>
    </source>
</evidence>
<dbReference type="GO" id="GO:0009007">
    <property type="term" value="F:site-specific DNA-methyltransferase (adenine-specific) activity"/>
    <property type="evidence" value="ECO:0007669"/>
    <property type="project" value="UniProtKB-EC"/>
</dbReference>
<evidence type="ECO:0000313" key="11">
    <source>
        <dbReference type="Proteomes" id="UP000319040"/>
    </source>
</evidence>
<keyword evidence="3 10" id="KW-0489">Methyltransferase</keyword>
<dbReference type="Pfam" id="PF02384">
    <property type="entry name" value="N6_Mtase"/>
    <property type="match status" value="1"/>
</dbReference>
<keyword evidence="5" id="KW-0949">S-adenosyl-L-methionine</keyword>
<dbReference type="GO" id="GO:0003677">
    <property type="term" value="F:DNA binding"/>
    <property type="evidence" value="ECO:0007669"/>
    <property type="project" value="InterPro"/>
</dbReference>
<evidence type="ECO:0000256" key="5">
    <source>
        <dbReference type="ARBA" id="ARBA00022691"/>
    </source>
</evidence>
<keyword evidence="4" id="KW-0808">Transferase</keyword>
<dbReference type="PANTHER" id="PTHR42933">
    <property type="entry name" value="SLR6095 PROTEIN"/>
    <property type="match status" value="1"/>
</dbReference>
<dbReference type="InterPro" id="IPR029063">
    <property type="entry name" value="SAM-dependent_MTases_sf"/>
</dbReference>
<proteinExistence type="inferred from homology"/>
<evidence type="ECO:0000256" key="6">
    <source>
        <dbReference type="ARBA" id="ARBA00022747"/>
    </source>
</evidence>
<reference evidence="10 11" key="1">
    <citation type="submission" date="2017-05" db="EMBL/GenBank/DDBJ databases">
        <authorList>
            <person name="Varghese N."/>
            <person name="Submissions S."/>
        </authorList>
    </citation>
    <scope>NUCLEOTIDE SEQUENCE [LARGE SCALE GENOMIC DNA]</scope>
    <source>
        <strain evidence="10 11">DSM 27040</strain>
    </source>
</reference>
<dbReference type="InterPro" id="IPR038333">
    <property type="entry name" value="T1MK-like_N_sf"/>
</dbReference>
<dbReference type="EC" id="2.1.1.72" evidence="2"/>
<evidence type="ECO:0000256" key="4">
    <source>
        <dbReference type="ARBA" id="ARBA00022679"/>
    </source>
</evidence>
<evidence type="ECO:0000313" key="10">
    <source>
        <dbReference type="EMBL" id="SMO42207.1"/>
    </source>
</evidence>
<organism evidence="10 11">
    <name type="scientific">Saccharicrinis carchari</name>
    <dbReference type="NCBI Taxonomy" id="1168039"/>
    <lineage>
        <taxon>Bacteria</taxon>
        <taxon>Pseudomonadati</taxon>
        <taxon>Bacteroidota</taxon>
        <taxon>Bacteroidia</taxon>
        <taxon>Marinilabiliales</taxon>
        <taxon>Marinilabiliaceae</taxon>
        <taxon>Saccharicrinis</taxon>
    </lineage>
</organism>
<evidence type="ECO:0000259" key="9">
    <source>
        <dbReference type="Pfam" id="PF12161"/>
    </source>
</evidence>
<dbReference type="Pfam" id="PF12161">
    <property type="entry name" value="HsdM_N"/>
    <property type="match status" value="1"/>
</dbReference>
<accession>A0A521B537</accession>
<dbReference type="Gene3D" id="1.20.1260.30">
    <property type="match status" value="1"/>
</dbReference>
<dbReference type="GO" id="GO:0032259">
    <property type="term" value="P:methylation"/>
    <property type="evidence" value="ECO:0007669"/>
    <property type="project" value="UniProtKB-KW"/>
</dbReference>
<dbReference type="InterPro" id="IPR022749">
    <property type="entry name" value="D12N6_MeTrfase_N"/>
</dbReference>
<dbReference type="InterPro" id="IPR003356">
    <property type="entry name" value="DNA_methylase_A-5"/>
</dbReference>
<sequence>MHNVKEAANFIWAIADLLRGDYKQSDYGKVILPLTVLRRLDCVLAKTKPEVLKKFAQVESMNIQNIDPILNKVAGCNFNNRSLYDFDKLVADPNNIASNLRNYINGFSEVAREIIEQFDFDNQITKLDDNNLLFMVLKRFQELDLHPDTVSSMEMGYMFEELIRKFSEISNETAGLPAKSDGSFLFLMNLISKMKPEGSRLAIVFNGSPLFSGAPSAKKNESSIRQWIIENDLLKAVIALPNLLFQKPQV</sequence>
<dbReference type="GO" id="GO:0009307">
    <property type="term" value="P:DNA restriction-modification system"/>
    <property type="evidence" value="ECO:0007669"/>
    <property type="project" value="UniProtKB-KW"/>
</dbReference>
<feature type="domain" description="N6 adenine-specific DNA methyltransferase N-terminal" evidence="9">
    <location>
        <begin position="8"/>
        <end position="140"/>
    </location>
</feature>
<dbReference type="EMBL" id="FXTB01000001">
    <property type="protein sequence ID" value="SMO42207.1"/>
    <property type="molecule type" value="Genomic_DNA"/>
</dbReference>
<dbReference type="InterPro" id="IPR051537">
    <property type="entry name" value="DNA_Adenine_Mtase"/>
</dbReference>
<protein>
    <recommendedName>
        <fullName evidence="2">site-specific DNA-methyltransferase (adenine-specific)</fullName>
        <ecNumber evidence="2">2.1.1.72</ecNumber>
    </recommendedName>
</protein>
<dbReference type="GO" id="GO:0008170">
    <property type="term" value="F:N-methyltransferase activity"/>
    <property type="evidence" value="ECO:0007669"/>
    <property type="project" value="InterPro"/>
</dbReference>